<sequence>MKRHARFVRSQSALEEEHRLLHHLAQKTSLVRAPFAARDGHTAIILGDWTYEAHPCASGLDLYEDALSWTPYFSLEHARAAGKALAEVHAAAACFVASTRAVSPLVSSSSLVAATDPMGAFRAFLAVRPRLEAWLAKKNPIPIFERMFLPWHARLAPYRAALAPLWTHNDWHGSNLMWRDDSAAAQVSAVIDFGLADVTCAVHDLATAIERSGIEWLCLGSQKNIPVHLNQIAALLDGYQQRLPLTPMQRHALAAMLPIVHCEFALSEADYFLSVLGDEQRARIAWEGYFLAHLRWFESTAGRALLNFFDRWAGDEPMPQKALP</sequence>
<dbReference type="Gene3D" id="3.90.1200.10">
    <property type="match status" value="1"/>
</dbReference>
<comment type="similarity">
    <text evidence="1">Belongs to the pseudomonas-type ThrB family.</text>
</comment>
<dbReference type="PANTHER" id="PTHR21064:SF6">
    <property type="entry name" value="AMINOGLYCOSIDE PHOSPHOTRANSFERASE DOMAIN-CONTAINING PROTEIN"/>
    <property type="match status" value="1"/>
</dbReference>
<dbReference type="SUPFAM" id="SSF56112">
    <property type="entry name" value="Protein kinase-like (PK-like)"/>
    <property type="match status" value="1"/>
</dbReference>
<comment type="caution">
    <text evidence="3">The sequence shown here is derived from an EMBL/GenBank/DDBJ whole genome shotgun (WGS) entry which is preliminary data.</text>
</comment>
<dbReference type="GO" id="GO:0009088">
    <property type="term" value="P:threonine biosynthetic process"/>
    <property type="evidence" value="ECO:0007669"/>
    <property type="project" value="TreeGrafter"/>
</dbReference>
<name>E6QHW3_9ZZZZ</name>
<gene>
    <name evidence="3" type="ORF">CARN6_0102</name>
</gene>
<dbReference type="GO" id="GO:0006355">
    <property type="term" value="P:regulation of DNA-templated transcription"/>
    <property type="evidence" value="ECO:0007669"/>
    <property type="project" value="InterPro"/>
</dbReference>
<dbReference type="InterPro" id="IPR002575">
    <property type="entry name" value="Aminoglycoside_PTrfase"/>
</dbReference>
<dbReference type="EMBL" id="CABQ01000025">
    <property type="protein sequence ID" value="CBI06827.1"/>
    <property type="molecule type" value="Genomic_DNA"/>
</dbReference>
<evidence type="ECO:0000313" key="3">
    <source>
        <dbReference type="EMBL" id="CBI06827.1"/>
    </source>
</evidence>
<dbReference type="InterPro" id="IPR050249">
    <property type="entry name" value="Pseudomonas-type_ThrB"/>
</dbReference>
<protein>
    <submittedName>
        <fullName evidence="3">Aminoglycoside phosphotransferase</fullName>
    </submittedName>
</protein>
<dbReference type="PANTHER" id="PTHR21064">
    <property type="entry name" value="AMINOGLYCOSIDE PHOSPHOTRANSFERASE DOMAIN-CONTAINING PROTEIN-RELATED"/>
    <property type="match status" value="1"/>
</dbReference>
<accession>E6QHW3</accession>
<dbReference type="GO" id="GO:0003677">
    <property type="term" value="F:DNA binding"/>
    <property type="evidence" value="ECO:0007669"/>
    <property type="project" value="InterPro"/>
</dbReference>
<proteinExistence type="inferred from homology"/>
<evidence type="ECO:0000259" key="2">
    <source>
        <dbReference type="PROSITE" id="PS51054"/>
    </source>
</evidence>
<organism evidence="3">
    <name type="scientific">mine drainage metagenome</name>
    <dbReference type="NCBI Taxonomy" id="410659"/>
    <lineage>
        <taxon>unclassified sequences</taxon>
        <taxon>metagenomes</taxon>
        <taxon>ecological metagenomes</taxon>
    </lineage>
</organism>
<dbReference type="GO" id="GO:0004413">
    <property type="term" value="F:homoserine kinase activity"/>
    <property type="evidence" value="ECO:0007669"/>
    <property type="project" value="TreeGrafter"/>
</dbReference>
<dbReference type="InterPro" id="IPR003650">
    <property type="entry name" value="Orange_dom"/>
</dbReference>
<dbReference type="InterPro" id="IPR011009">
    <property type="entry name" value="Kinase-like_dom_sf"/>
</dbReference>
<keyword evidence="3" id="KW-0808">Transferase</keyword>
<dbReference type="AlphaFoldDB" id="E6QHW3"/>
<dbReference type="Pfam" id="PF01636">
    <property type="entry name" value="APH"/>
    <property type="match status" value="1"/>
</dbReference>
<feature type="domain" description="Orange" evidence="2">
    <location>
        <begin position="1"/>
        <end position="24"/>
    </location>
</feature>
<reference evidence="3" key="1">
    <citation type="submission" date="2009-10" db="EMBL/GenBank/DDBJ databases">
        <title>Diversity of trophic interactions inside an arsenic-rich microbial ecosystem.</title>
        <authorList>
            <person name="Bertin P.N."/>
            <person name="Heinrich-Salmeron A."/>
            <person name="Pelletier E."/>
            <person name="Goulhen-Chollet F."/>
            <person name="Arsene-Ploetze F."/>
            <person name="Gallien S."/>
            <person name="Calteau A."/>
            <person name="Vallenet D."/>
            <person name="Casiot C."/>
            <person name="Chane-Woon-Ming B."/>
            <person name="Giloteaux L."/>
            <person name="Barakat M."/>
            <person name="Bonnefoy V."/>
            <person name="Bruneel O."/>
            <person name="Chandler M."/>
            <person name="Cleiss J."/>
            <person name="Duran R."/>
            <person name="Elbaz-Poulichet F."/>
            <person name="Fonknechten N."/>
            <person name="Lauga B."/>
            <person name="Mornico D."/>
            <person name="Ortet P."/>
            <person name="Schaeffer C."/>
            <person name="Siguier P."/>
            <person name="Alexander Thil Smith A."/>
            <person name="Van Dorsselaer A."/>
            <person name="Weissenbach J."/>
            <person name="Medigue C."/>
            <person name="Le Paslier D."/>
        </authorList>
    </citation>
    <scope>NUCLEOTIDE SEQUENCE</scope>
</reference>
<dbReference type="PROSITE" id="PS51054">
    <property type="entry name" value="ORANGE"/>
    <property type="match status" value="1"/>
</dbReference>
<evidence type="ECO:0000256" key="1">
    <source>
        <dbReference type="ARBA" id="ARBA00038240"/>
    </source>
</evidence>